<evidence type="ECO:0000256" key="1">
    <source>
        <dbReference type="SAM" id="MobiDB-lite"/>
    </source>
</evidence>
<protein>
    <submittedName>
        <fullName evidence="2">Methyltransferase type 11</fullName>
    </submittedName>
</protein>
<dbReference type="GO" id="GO:0008168">
    <property type="term" value="F:methyltransferase activity"/>
    <property type="evidence" value="ECO:0007669"/>
    <property type="project" value="UniProtKB-KW"/>
</dbReference>
<reference evidence="2" key="1">
    <citation type="submission" date="2013-08" db="EMBL/GenBank/DDBJ databases">
        <authorList>
            <person name="Mendez C."/>
            <person name="Richter M."/>
            <person name="Ferrer M."/>
            <person name="Sanchez J."/>
        </authorList>
    </citation>
    <scope>NUCLEOTIDE SEQUENCE</scope>
</reference>
<proteinExistence type="predicted"/>
<feature type="region of interest" description="Disordered" evidence="1">
    <location>
        <begin position="15"/>
        <end position="34"/>
    </location>
</feature>
<organism evidence="2">
    <name type="scientific">mine drainage metagenome</name>
    <dbReference type="NCBI Taxonomy" id="410659"/>
    <lineage>
        <taxon>unclassified sequences</taxon>
        <taxon>metagenomes</taxon>
        <taxon>ecological metagenomes</taxon>
    </lineage>
</organism>
<reference evidence="2" key="2">
    <citation type="journal article" date="2014" name="ISME J.">
        <title>Microbial stratification in low pH oxic and suboxic macroscopic growths along an acid mine drainage.</title>
        <authorList>
            <person name="Mendez-Garcia C."/>
            <person name="Mesa V."/>
            <person name="Sprenger R.R."/>
            <person name="Richter M."/>
            <person name="Diez M.S."/>
            <person name="Solano J."/>
            <person name="Bargiela R."/>
            <person name="Golyshina O.V."/>
            <person name="Manteca A."/>
            <person name="Ramos J.L."/>
            <person name="Gallego J.R."/>
            <person name="Llorente I."/>
            <person name="Martins Dos Santos V.A."/>
            <person name="Jensen O.N."/>
            <person name="Pelaez A.I."/>
            <person name="Sanchez J."/>
            <person name="Ferrer M."/>
        </authorList>
    </citation>
    <scope>NUCLEOTIDE SEQUENCE</scope>
</reference>
<dbReference type="SUPFAM" id="SSF53335">
    <property type="entry name" value="S-adenosyl-L-methionine-dependent methyltransferases"/>
    <property type="match status" value="1"/>
</dbReference>
<comment type="caution">
    <text evidence="2">The sequence shown here is derived from an EMBL/GenBank/DDBJ whole genome shotgun (WGS) entry which is preliminary data.</text>
</comment>
<sequence length="84" mass="9361">MSSLLQDSNRQRFDSIAADWDDSPRAPRHGRRRRQAIADAVPLQSDWQALEYGCGTGLVGAQLAPRLRHLLACDPVARHARGTR</sequence>
<keyword evidence="2" id="KW-0808">Transferase</keyword>
<keyword evidence="2" id="KW-0489">Methyltransferase</keyword>
<name>T0ZL63_9ZZZZ</name>
<dbReference type="Gene3D" id="3.40.50.150">
    <property type="entry name" value="Vaccinia Virus protein VP39"/>
    <property type="match status" value="1"/>
</dbReference>
<gene>
    <name evidence="2" type="ORF">B1A_20700</name>
</gene>
<dbReference type="GO" id="GO:0032259">
    <property type="term" value="P:methylation"/>
    <property type="evidence" value="ECO:0007669"/>
    <property type="project" value="UniProtKB-KW"/>
</dbReference>
<accession>T0ZL63</accession>
<dbReference type="EMBL" id="AUZX01015283">
    <property type="protein sequence ID" value="EQD29459.1"/>
    <property type="molecule type" value="Genomic_DNA"/>
</dbReference>
<dbReference type="InterPro" id="IPR029063">
    <property type="entry name" value="SAM-dependent_MTases_sf"/>
</dbReference>
<evidence type="ECO:0000313" key="2">
    <source>
        <dbReference type="EMBL" id="EQD29459.1"/>
    </source>
</evidence>
<dbReference type="AlphaFoldDB" id="T0ZL63"/>